<accession>A0ABW3PJ00</accession>
<dbReference type="InterPro" id="IPR027417">
    <property type="entry name" value="P-loop_NTPase"/>
</dbReference>
<dbReference type="EMBL" id="JBHTLH010000005">
    <property type="protein sequence ID" value="MFD1124228.1"/>
    <property type="molecule type" value="Genomic_DNA"/>
</dbReference>
<reference evidence="8" key="1">
    <citation type="journal article" date="2019" name="Int. J. Syst. Evol. Microbiol.">
        <title>The Global Catalogue of Microorganisms (GCM) 10K type strain sequencing project: providing services to taxonomists for standard genome sequencing and annotation.</title>
        <authorList>
            <consortium name="The Broad Institute Genomics Platform"/>
            <consortium name="The Broad Institute Genome Sequencing Center for Infectious Disease"/>
            <person name="Wu L."/>
            <person name="Ma J."/>
        </authorList>
    </citation>
    <scope>NUCLEOTIDE SEQUENCE [LARGE SCALE GENOMIC DNA]</scope>
    <source>
        <strain evidence="8">CCUG 71848</strain>
    </source>
</reference>
<comment type="subunit">
    <text evidence="2">Heterodimer of SbcC and SbcD.</text>
</comment>
<dbReference type="InterPro" id="IPR038729">
    <property type="entry name" value="Rad50/SbcC_AAA"/>
</dbReference>
<evidence type="ECO:0000259" key="6">
    <source>
        <dbReference type="Pfam" id="PF13476"/>
    </source>
</evidence>
<dbReference type="RefSeq" id="WP_121977830.1">
    <property type="nucleotide sequence ID" value="NZ_JBHTLH010000005.1"/>
</dbReference>
<evidence type="ECO:0000313" key="7">
    <source>
        <dbReference type="EMBL" id="MFD1124228.1"/>
    </source>
</evidence>
<name>A0ABW3PJ00_9LACO</name>
<feature type="domain" description="Rad50/SbcC-type AAA" evidence="6">
    <location>
        <begin position="5"/>
        <end position="281"/>
    </location>
</feature>
<feature type="compositionally biased region" description="Basic and acidic residues" evidence="5">
    <location>
        <begin position="349"/>
        <end position="359"/>
    </location>
</feature>
<evidence type="ECO:0000256" key="2">
    <source>
        <dbReference type="ARBA" id="ARBA00011322"/>
    </source>
</evidence>
<feature type="coiled-coil region" evidence="4">
    <location>
        <begin position="440"/>
        <end position="501"/>
    </location>
</feature>
<feature type="coiled-coil region" evidence="4">
    <location>
        <begin position="660"/>
        <end position="708"/>
    </location>
</feature>
<feature type="compositionally biased region" description="Polar residues" evidence="5">
    <location>
        <begin position="360"/>
        <end position="373"/>
    </location>
</feature>
<dbReference type="Proteomes" id="UP001597156">
    <property type="component" value="Unassembled WGS sequence"/>
</dbReference>
<organism evidence="7 8">
    <name type="scientific">Lentilactobacillus raoultii</name>
    <dbReference type="NCBI Taxonomy" id="1987503"/>
    <lineage>
        <taxon>Bacteria</taxon>
        <taxon>Bacillati</taxon>
        <taxon>Bacillota</taxon>
        <taxon>Bacilli</taxon>
        <taxon>Lactobacillales</taxon>
        <taxon>Lactobacillaceae</taxon>
        <taxon>Lentilactobacillus</taxon>
    </lineage>
</organism>
<dbReference type="SUPFAM" id="SSF52540">
    <property type="entry name" value="P-loop containing nucleoside triphosphate hydrolases"/>
    <property type="match status" value="2"/>
</dbReference>
<protein>
    <recommendedName>
        <fullName evidence="3">Nuclease SbcCD subunit C</fullName>
    </recommendedName>
</protein>
<evidence type="ECO:0000256" key="1">
    <source>
        <dbReference type="ARBA" id="ARBA00006930"/>
    </source>
</evidence>
<evidence type="ECO:0000256" key="4">
    <source>
        <dbReference type="SAM" id="Coils"/>
    </source>
</evidence>
<keyword evidence="4" id="KW-0175">Coiled coil</keyword>
<dbReference type="PANTHER" id="PTHR32114:SF2">
    <property type="entry name" value="ABC TRANSPORTER ABCH.3"/>
    <property type="match status" value="1"/>
</dbReference>
<proteinExistence type="inferred from homology"/>
<gene>
    <name evidence="7" type="ORF">ACFQ22_02465</name>
</gene>
<evidence type="ECO:0000313" key="8">
    <source>
        <dbReference type="Proteomes" id="UP001597156"/>
    </source>
</evidence>
<feature type="coiled-coil region" evidence="4">
    <location>
        <begin position="545"/>
        <end position="583"/>
    </location>
</feature>
<dbReference type="Pfam" id="PF13476">
    <property type="entry name" value="AAA_23"/>
    <property type="match status" value="1"/>
</dbReference>
<feature type="region of interest" description="Disordered" evidence="5">
    <location>
        <begin position="348"/>
        <end position="373"/>
    </location>
</feature>
<comment type="similarity">
    <text evidence="1">Belongs to the SMC family. SbcC subfamily.</text>
</comment>
<feature type="coiled-coil region" evidence="4">
    <location>
        <begin position="777"/>
        <end position="833"/>
    </location>
</feature>
<dbReference type="PANTHER" id="PTHR32114">
    <property type="entry name" value="ABC TRANSPORTER ABCH.3"/>
    <property type="match status" value="1"/>
</dbReference>
<comment type="caution">
    <text evidence="7">The sequence shown here is derived from an EMBL/GenBank/DDBJ whole genome shotgun (WGS) entry which is preliminary data.</text>
</comment>
<dbReference type="Pfam" id="PF13558">
    <property type="entry name" value="SbcC_Walker_B"/>
    <property type="match status" value="1"/>
</dbReference>
<dbReference type="Gene3D" id="3.40.50.300">
    <property type="entry name" value="P-loop containing nucleotide triphosphate hydrolases"/>
    <property type="match status" value="2"/>
</dbReference>
<feature type="coiled-coil region" evidence="4">
    <location>
        <begin position="228"/>
        <end position="269"/>
    </location>
</feature>
<keyword evidence="8" id="KW-1185">Reference proteome</keyword>
<evidence type="ECO:0000256" key="5">
    <source>
        <dbReference type="SAM" id="MobiDB-lite"/>
    </source>
</evidence>
<sequence length="1045" mass="118414">MKPLKLTLKNFGPYENETIDFTKLDEASVFLISGKTGSGKTTIFDAITFALYGDSASDDRSPQSMRSDFADTKTPTEVTLLFEHQGQLYRVNRLPKQELDKKRGTGTKIFESQGRLEIFKDDQKVAEITKMRDINLKLIEILQISREQFVQIVLLPQGEFRRFLTASSTDKEAVLRKIFRTQLYQRWRDALKEMLKKQTTKSGDAKRAITDDLAKVVWSNDAPEDIQKQSVSDQLAALSKQQQSANDELTVLKKQGQAAQKRYETANQKLHADRDMNQQIEQLQVKRRQQNDLQVQQPKFENLQAQIEQLKWAKELKPKYDQFQELQSDRLNYQSQLKKIGQKITAQAKSRDADMKEQEQLQTKKTMQDQQLSQKSILENQRPAFKQAGELQKQLKQSQSEVTRLTHDLSTKQAKLTKLTEADNRISEELAQVVEVTEHLNQLTQTSQTLTAAVKQLKKLTQSQQTNRKLATKLEMKQTAVVNLTHQVDQAKAAYSELRNQWLSNQIVNLVKQLKPGTPCPVCGSLEHPSPAHVADLPAVSDDELKRAETVLQQQQNHLAAEKSQFEEQSKQLESLKQQFQADFKEITADLVAEKVLEPPVGELETVSQRIEAELQQNAHTQKQVLSQQTKLKAEQVKQTHIKQDLQQLSPEIDQLKVASQQAQATQQKYQVQLADVQQRLPKDFSNLKALDQHLAKLQTAIEAYDQAVSANQRQLTAVKSQLAASQATEAGLRKQLASVQKKITTIQDDLTAAISQKLGTEDWQEFQQLINRVTQVADLQRKIDQYQDQLKKVTTAISTYEKVVNGHQLVDLKEEQAKVQGLIDARDNLQATYDGRYRQVLINNELLKRVKTNDQAIHDQQEKINQLQLLVETVSGSGDAKLGLERYVLQAQLREILKVANQHLKQLSSGRYSMYLHRQAGAYQKDTGLEIDVYDDNVGQLRSVHTLSGGESFIAALSLALALGEVIQNESGGISIDTLFVDEGFGSLDQESLSMAMTALENIESHNRMIGIISHVTMLQEQVPFQIQVQTEGQGKSHTRIVTP</sequence>
<evidence type="ECO:0000256" key="3">
    <source>
        <dbReference type="ARBA" id="ARBA00013368"/>
    </source>
</evidence>